<evidence type="ECO:0000313" key="1">
    <source>
        <dbReference type="EMBL" id="KAH7904127.1"/>
    </source>
</evidence>
<sequence>FCPAPHRKPFFHLFAKHFCQHPAFLDRDGIPRSAPEIRRNAVYEMYQFCHQRGLREVWGYMWVSWYSYNRWELWARSSTLLVSRLRTTMNAENHFKQLKHNELHHLLHPRLDQLIWILCTKVLPSYIQR</sequence>
<name>A0ACB7ZTW0_9AGAM</name>
<protein>
    <submittedName>
        <fullName evidence="1">Uncharacterized protein</fullName>
    </submittedName>
</protein>
<comment type="caution">
    <text evidence="1">The sequence shown here is derived from an EMBL/GenBank/DDBJ whole genome shotgun (WGS) entry which is preliminary data.</text>
</comment>
<dbReference type="Proteomes" id="UP000790377">
    <property type="component" value="Unassembled WGS sequence"/>
</dbReference>
<dbReference type="EMBL" id="MU268596">
    <property type="protein sequence ID" value="KAH7904127.1"/>
    <property type="molecule type" value="Genomic_DNA"/>
</dbReference>
<gene>
    <name evidence="1" type="ORF">BJ138DRAFT_980315</name>
</gene>
<organism evidence="1 2">
    <name type="scientific">Hygrophoropsis aurantiaca</name>
    <dbReference type="NCBI Taxonomy" id="72124"/>
    <lineage>
        <taxon>Eukaryota</taxon>
        <taxon>Fungi</taxon>
        <taxon>Dikarya</taxon>
        <taxon>Basidiomycota</taxon>
        <taxon>Agaricomycotina</taxon>
        <taxon>Agaricomycetes</taxon>
        <taxon>Agaricomycetidae</taxon>
        <taxon>Boletales</taxon>
        <taxon>Coniophorineae</taxon>
        <taxon>Hygrophoropsidaceae</taxon>
        <taxon>Hygrophoropsis</taxon>
    </lineage>
</organism>
<accession>A0ACB7ZTW0</accession>
<proteinExistence type="predicted"/>
<keyword evidence="2" id="KW-1185">Reference proteome</keyword>
<evidence type="ECO:0000313" key="2">
    <source>
        <dbReference type="Proteomes" id="UP000790377"/>
    </source>
</evidence>
<feature type="non-terminal residue" evidence="1">
    <location>
        <position position="129"/>
    </location>
</feature>
<reference evidence="1" key="1">
    <citation type="journal article" date="2021" name="New Phytol.">
        <title>Evolutionary innovations through gain and loss of genes in the ectomycorrhizal Boletales.</title>
        <authorList>
            <person name="Wu G."/>
            <person name="Miyauchi S."/>
            <person name="Morin E."/>
            <person name="Kuo A."/>
            <person name="Drula E."/>
            <person name="Varga T."/>
            <person name="Kohler A."/>
            <person name="Feng B."/>
            <person name="Cao Y."/>
            <person name="Lipzen A."/>
            <person name="Daum C."/>
            <person name="Hundley H."/>
            <person name="Pangilinan J."/>
            <person name="Johnson J."/>
            <person name="Barry K."/>
            <person name="LaButti K."/>
            <person name="Ng V."/>
            <person name="Ahrendt S."/>
            <person name="Min B."/>
            <person name="Choi I.G."/>
            <person name="Park H."/>
            <person name="Plett J.M."/>
            <person name="Magnuson J."/>
            <person name="Spatafora J.W."/>
            <person name="Nagy L.G."/>
            <person name="Henrissat B."/>
            <person name="Grigoriev I.V."/>
            <person name="Yang Z.L."/>
            <person name="Xu J."/>
            <person name="Martin F.M."/>
        </authorList>
    </citation>
    <scope>NUCLEOTIDE SEQUENCE</scope>
    <source>
        <strain evidence="1">ATCC 28755</strain>
    </source>
</reference>
<feature type="non-terminal residue" evidence="1">
    <location>
        <position position="1"/>
    </location>
</feature>